<feature type="compositionally biased region" description="Polar residues" evidence="1">
    <location>
        <begin position="177"/>
        <end position="189"/>
    </location>
</feature>
<dbReference type="AlphaFoldDB" id="A0AAE9J511"/>
<feature type="region of interest" description="Disordered" evidence="1">
    <location>
        <begin position="161"/>
        <end position="248"/>
    </location>
</feature>
<organism evidence="3 4">
    <name type="scientific">Caenorhabditis briggsae</name>
    <dbReference type="NCBI Taxonomy" id="6238"/>
    <lineage>
        <taxon>Eukaryota</taxon>
        <taxon>Metazoa</taxon>
        <taxon>Ecdysozoa</taxon>
        <taxon>Nematoda</taxon>
        <taxon>Chromadorea</taxon>
        <taxon>Rhabditida</taxon>
        <taxon>Rhabditina</taxon>
        <taxon>Rhabditomorpha</taxon>
        <taxon>Rhabditoidea</taxon>
        <taxon>Rhabditidae</taxon>
        <taxon>Peloderinae</taxon>
        <taxon>Caenorhabditis</taxon>
    </lineage>
</organism>
<evidence type="ECO:0000256" key="2">
    <source>
        <dbReference type="SAM" id="Phobius"/>
    </source>
</evidence>
<evidence type="ECO:0000313" key="3">
    <source>
        <dbReference type="EMBL" id="UMM14692.1"/>
    </source>
</evidence>
<keyword evidence="4" id="KW-1185">Reference proteome</keyword>
<proteinExistence type="predicted"/>
<evidence type="ECO:0000313" key="4">
    <source>
        <dbReference type="Proteomes" id="UP000829354"/>
    </source>
</evidence>
<feature type="compositionally biased region" description="Basic and acidic residues" evidence="1">
    <location>
        <begin position="227"/>
        <end position="240"/>
    </location>
</feature>
<sequence length="248" mass="26618">MVSSVAFEANFFLWAKSAKSDFNTVQVLDSVVDLYKYGCEFFTNYCLDVVGRFETACKTYFKSEKATKCVNLAYPALEKFCKLTFFRSASACKKLTTTLAPTTTTTTTVIPKILPAAITDPTDSPTTAGFPIFPLIGVAFGIIFLVAVGISLFLFCRKQNKPSAGQKGPSKMEESASKTGSIESKSKSVVASPEKTGGDSKIEGKSEIGGKSKNGKSKIGGKSKVGGKPEKSMMKPRNDGRSAFMYTG</sequence>
<name>A0AAE9J511_CAEBR</name>
<dbReference type="EMBL" id="CP092620">
    <property type="protein sequence ID" value="UMM14692.1"/>
    <property type="molecule type" value="Genomic_DNA"/>
</dbReference>
<keyword evidence="2" id="KW-1133">Transmembrane helix</keyword>
<protein>
    <submittedName>
        <fullName evidence="3">Uncharacterized protein</fullName>
    </submittedName>
</protein>
<feature type="transmembrane region" description="Helical" evidence="2">
    <location>
        <begin position="132"/>
        <end position="156"/>
    </location>
</feature>
<accession>A0AAE9J511</accession>
<keyword evidence="2" id="KW-0472">Membrane</keyword>
<dbReference type="Proteomes" id="UP000829354">
    <property type="component" value="Chromosome I"/>
</dbReference>
<keyword evidence="2" id="KW-0812">Transmembrane</keyword>
<gene>
    <name evidence="3" type="ORF">L5515_002394</name>
</gene>
<feature type="compositionally biased region" description="Basic and acidic residues" evidence="1">
    <location>
        <begin position="196"/>
        <end position="210"/>
    </location>
</feature>
<reference evidence="3 4" key="1">
    <citation type="submission" date="2022-04" db="EMBL/GenBank/DDBJ databases">
        <title>Chromosome-level reference genomes for two strains of Caenorhabditis briggsae: an improved platform for comparative genomics.</title>
        <authorList>
            <person name="Stevens L."/>
            <person name="Andersen E."/>
        </authorList>
    </citation>
    <scope>NUCLEOTIDE SEQUENCE [LARGE SCALE GENOMIC DNA]</scope>
    <source>
        <strain evidence="3">VX34</strain>
        <tissue evidence="3">Whole-organism</tissue>
    </source>
</reference>
<evidence type="ECO:0000256" key="1">
    <source>
        <dbReference type="SAM" id="MobiDB-lite"/>
    </source>
</evidence>